<dbReference type="PANTHER" id="PTHR43798">
    <property type="entry name" value="MONOACYLGLYCEROL LIPASE"/>
    <property type="match status" value="1"/>
</dbReference>
<dbReference type="Pfam" id="PF12697">
    <property type="entry name" value="Abhydrolase_6"/>
    <property type="match status" value="1"/>
</dbReference>
<evidence type="ECO:0000313" key="2">
    <source>
        <dbReference type="EMBL" id="SNS22244.1"/>
    </source>
</evidence>
<sequence>MSGTHRQYFGDLAADSHGTADDRPPLVLLHGLSYDRRQWGPVLEELAVVDPGRRVLAFDLPGHGDSPRRDSYDLGEVAAVVHRAVNDAGLDAPVMVGHSLGGALVTVYAAMYPVRGVVNVDQPLLVGGFGDVLRRAEPVLRSPAYGQVWTSLLAGMHIELLPPAARELVRTATTPRQDLLLGYWNEILVTPAEDLGERRTREMDVIRSSGVAYRHVSGDELPPAYRRWLESVLPDVAVTVLPGGGHFPHLSHPAEFAKILAG</sequence>
<organism evidence="2 3">
    <name type="scientific">Streptosporangium subroseum</name>
    <dbReference type="NCBI Taxonomy" id="106412"/>
    <lineage>
        <taxon>Bacteria</taxon>
        <taxon>Bacillati</taxon>
        <taxon>Actinomycetota</taxon>
        <taxon>Actinomycetes</taxon>
        <taxon>Streptosporangiales</taxon>
        <taxon>Streptosporangiaceae</taxon>
        <taxon>Streptosporangium</taxon>
    </lineage>
</organism>
<evidence type="ECO:0000313" key="3">
    <source>
        <dbReference type="Proteomes" id="UP000198282"/>
    </source>
</evidence>
<dbReference type="AlphaFoldDB" id="A0A239CRX6"/>
<name>A0A239CRX6_9ACTN</name>
<dbReference type="EMBL" id="FZOD01000006">
    <property type="protein sequence ID" value="SNS22244.1"/>
    <property type="molecule type" value="Genomic_DNA"/>
</dbReference>
<gene>
    <name evidence="2" type="ORF">SAMN05216276_100623</name>
</gene>
<dbReference type="SUPFAM" id="SSF53474">
    <property type="entry name" value="alpha/beta-Hydrolases"/>
    <property type="match status" value="1"/>
</dbReference>
<dbReference type="OrthoDB" id="5495375at2"/>
<dbReference type="Gene3D" id="3.40.50.1820">
    <property type="entry name" value="alpha/beta hydrolase"/>
    <property type="match status" value="1"/>
</dbReference>
<reference evidence="2 3" key="1">
    <citation type="submission" date="2017-06" db="EMBL/GenBank/DDBJ databases">
        <authorList>
            <person name="Kim H.J."/>
            <person name="Triplett B.A."/>
        </authorList>
    </citation>
    <scope>NUCLEOTIDE SEQUENCE [LARGE SCALE GENOMIC DNA]</scope>
    <source>
        <strain evidence="2 3">CGMCC 4.2132</strain>
    </source>
</reference>
<dbReference type="PANTHER" id="PTHR43798:SF33">
    <property type="entry name" value="HYDROLASE, PUTATIVE (AFU_ORTHOLOGUE AFUA_2G14860)-RELATED"/>
    <property type="match status" value="1"/>
</dbReference>
<dbReference type="PRINTS" id="PR00111">
    <property type="entry name" value="ABHYDROLASE"/>
</dbReference>
<feature type="domain" description="AB hydrolase-1" evidence="1">
    <location>
        <begin position="26"/>
        <end position="258"/>
    </location>
</feature>
<dbReference type="GO" id="GO:0003824">
    <property type="term" value="F:catalytic activity"/>
    <property type="evidence" value="ECO:0007669"/>
    <property type="project" value="UniProtKB-ARBA"/>
</dbReference>
<dbReference type="Proteomes" id="UP000198282">
    <property type="component" value="Unassembled WGS sequence"/>
</dbReference>
<keyword evidence="3" id="KW-1185">Reference proteome</keyword>
<dbReference type="InterPro" id="IPR029058">
    <property type="entry name" value="AB_hydrolase_fold"/>
</dbReference>
<dbReference type="InterPro" id="IPR000073">
    <property type="entry name" value="AB_hydrolase_1"/>
</dbReference>
<protein>
    <submittedName>
        <fullName evidence="2">Pimeloyl-ACP methyl ester carboxylesterase</fullName>
    </submittedName>
</protein>
<accession>A0A239CRX6</accession>
<proteinExistence type="predicted"/>
<evidence type="ECO:0000259" key="1">
    <source>
        <dbReference type="Pfam" id="PF12697"/>
    </source>
</evidence>
<dbReference type="GO" id="GO:0016020">
    <property type="term" value="C:membrane"/>
    <property type="evidence" value="ECO:0007669"/>
    <property type="project" value="TreeGrafter"/>
</dbReference>
<dbReference type="RefSeq" id="WP_089206575.1">
    <property type="nucleotide sequence ID" value="NZ_FZOD01000006.1"/>
</dbReference>
<dbReference type="InterPro" id="IPR050266">
    <property type="entry name" value="AB_hydrolase_sf"/>
</dbReference>